<dbReference type="Pfam" id="PF00581">
    <property type="entry name" value="Rhodanese"/>
    <property type="match status" value="1"/>
</dbReference>
<keyword evidence="1" id="KW-0472">Membrane</keyword>
<dbReference type="OrthoDB" id="1445766at2"/>
<dbReference type="CDD" id="cd00158">
    <property type="entry name" value="RHOD"/>
    <property type="match status" value="1"/>
</dbReference>
<reference evidence="3 4" key="1">
    <citation type="submission" date="2019-08" db="EMBL/GenBank/DDBJ databases">
        <title>Amphibian skin-associated Pigmentiphaga: genome sequence and occurrence across geography and hosts.</title>
        <authorList>
            <person name="Bletz M.C."/>
            <person name="Bunk B."/>
            <person name="Sproeer C."/>
            <person name="Biwer P."/>
            <person name="Reiter S."/>
            <person name="Rabemananjara F.C.E."/>
            <person name="Schulz S."/>
            <person name="Overmann J."/>
            <person name="Vences M."/>
        </authorList>
    </citation>
    <scope>NUCLEOTIDE SEQUENCE [LARGE SCALE GENOMIC DNA]</scope>
    <source>
        <strain evidence="3 4">Mada1488</strain>
    </source>
</reference>
<protein>
    <submittedName>
        <fullName evidence="3">Rhodanese-like domain-containing protein</fullName>
    </submittedName>
</protein>
<evidence type="ECO:0000259" key="2">
    <source>
        <dbReference type="PROSITE" id="PS50206"/>
    </source>
</evidence>
<dbReference type="Proteomes" id="UP000325161">
    <property type="component" value="Chromosome"/>
</dbReference>
<keyword evidence="1" id="KW-1133">Transmembrane helix</keyword>
<sequence>MTRAATRRHFRRCAPVCVSRFLSSAPTQPKAQSVNFLIDNILVVAVAVLSGAALLITSLRGRAGAGVTPAEATRLVNQRHAVLIDVRAPEDFAKGHIPQARNIQPADLEQKTTSISKDKPLVVICGSGRDAAKAALTLRAKGFNEVVVLAGGMGGWHQAGLPVAKN</sequence>
<organism evidence="3 4">
    <name type="scientific">Pigmentiphaga aceris</name>
    <dbReference type="NCBI Taxonomy" id="1940612"/>
    <lineage>
        <taxon>Bacteria</taxon>
        <taxon>Pseudomonadati</taxon>
        <taxon>Pseudomonadota</taxon>
        <taxon>Betaproteobacteria</taxon>
        <taxon>Burkholderiales</taxon>
        <taxon>Alcaligenaceae</taxon>
        <taxon>Pigmentiphaga</taxon>
    </lineage>
</organism>
<evidence type="ECO:0000256" key="1">
    <source>
        <dbReference type="SAM" id="Phobius"/>
    </source>
</evidence>
<accession>A0A5C0AT96</accession>
<dbReference type="EMBL" id="CP043046">
    <property type="protein sequence ID" value="QEI04866.1"/>
    <property type="molecule type" value="Genomic_DNA"/>
</dbReference>
<feature type="transmembrane region" description="Helical" evidence="1">
    <location>
        <begin position="41"/>
        <end position="59"/>
    </location>
</feature>
<evidence type="ECO:0000313" key="4">
    <source>
        <dbReference type="Proteomes" id="UP000325161"/>
    </source>
</evidence>
<dbReference type="AlphaFoldDB" id="A0A5C0AT96"/>
<dbReference type="Gene3D" id="3.40.250.10">
    <property type="entry name" value="Rhodanese-like domain"/>
    <property type="match status" value="1"/>
</dbReference>
<dbReference type="PROSITE" id="PS50206">
    <property type="entry name" value="RHODANESE_3"/>
    <property type="match status" value="1"/>
</dbReference>
<keyword evidence="1" id="KW-0812">Transmembrane</keyword>
<dbReference type="InterPro" id="IPR036873">
    <property type="entry name" value="Rhodanese-like_dom_sf"/>
</dbReference>
<gene>
    <name evidence="3" type="ORF">FXN63_02665</name>
</gene>
<dbReference type="InterPro" id="IPR050229">
    <property type="entry name" value="GlpE_sulfurtransferase"/>
</dbReference>
<dbReference type="PANTHER" id="PTHR43031">
    <property type="entry name" value="FAD-DEPENDENT OXIDOREDUCTASE"/>
    <property type="match status" value="1"/>
</dbReference>
<proteinExistence type="predicted"/>
<dbReference type="SUPFAM" id="SSF52821">
    <property type="entry name" value="Rhodanese/Cell cycle control phosphatase"/>
    <property type="match status" value="1"/>
</dbReference>
<dbReference type="KEGG" id="pacr:FXN63_02665"/>
<dbReference type="SMART" id="SM00450">
    <property type="entry name" value="RHOD"/>
    <property type="match status" value="1"/>
</dbReference>
<feature type="domain" description="Rhodanese" evidence="2">
    <location>
        <begin position="77"/>
        <end position="165"/>
    </location>
</feature>
<evidence type="ECO:0000313" key="3">
    <source>
        <dbReference type="EMBL" id="QEI04866.1"/>
    </source>
</evidence>
<dbReference type="InterPro" id="IPR001763">
    <property type="entry name" value="Rhodanese-like_dom"/>
</dbReference>
<name>A0A5C0AT96_9BURK</name>
<dbReference type="PANTHER" id="PTHR43031:SF18">
    <property type="entry name" value="RHODANESE-RELATED SULFURTRANSFERASES"/>
    <property type="match status" value="1"/>
</dbReference>
<keyword evidence="4" id="KW-1185">Reference proteome</keyword>